<accession>A0ABD2YCX3</accession>
<dbReference type="PANTHER" id="PTHR34112:SF13">
    <property type="entry name" value="OS04G0448200 PROTEIN"/>
    <property type="match status" value="1"/>
</dbReference>
<comment type="caution">
    <text evidence="2">The sequence shown here is derived from an EMBL/GenBank/DDBJ whole genome shotgun (WGS) entry which is preliminary data.</text>
</comment>
<keyword evidence="3" id="KW-1185">Reference proteome</keyword>
<dbReference type="EMBL" id="JBJUIK010000014">
    <property type="protein sequence ID" value="KAL3504060.1"/>
    <property type="molecule type" value="Genomic_DNA"/>
</dbReference>
<feature type="region of interest" description="Disordered" evidence="1">
    <location>
        <begin position="385"/>
        <end position="431"/>
    </location>
</feature>
<gene>
    <name evidence="2" type="ORF">ACH5RR_033901</name>
</gene>
<dbReference type="Proteomes" id="UP001630127">
    <property type="component" value="Unassembled WGS sequence"/>
</dbReference>
<evidence type="ECO:0000256" key="1">
    <source>
        <dbReference type="SAM" id="MobiDB-lite"/>
    </source>
</evidence>
<evidence type="ECO:0000313" key="3">
    <source>
        <dbReference type="Proteomes" id="UP001630127"/>
    </source>
</evidence>
<sequence length="623" mass="66428">MERSEPALAPEWLRCSGSVAGGSPSSHNFASSSLHSDFASCSAWNRCSRSSSDKDSQRPAFLERSQTSVSRRSSGSNGSPKHPYSSFNRSHRDRNREKDIDRSINGDIWDRDSNDLCSIERSSLRRSQSLVSGRTGDVLPRRTEDSRNCVNNQQYKSANGILLGGNKLSGVQKATFDKDFPSLGNEDKLGGSCIGRVSSPVLSTAVKSLPIVNSGLLGGEKWTSALAEVPSVFGSTTIGSSSAQQSAVATPSSGASSSMAGLNMAEALSQASPHARAAPQVPDKTQRLEELAIKQSRQLIPMTPSMPKALVSSSSEKAKQAKAGARVGEVIVAARNVQQQQQQQPLHHSSQVSNQNRGGQVKSDVSNASHAGKFLILKAARENGANSTTRDVSSPTHNVNANGKVASGQLTLNPLTPTALTSPNNPKASTLEKKAAVSIPNSRPTAEKKFSLSQAQSRTDFFNLMRKKTLLTTSGISDSSSIVSSPCDDKFDESTKESKSAAVSPHIAENGCQMISNSGNCGSHDARSFAHSGDKNMCLNEAVCPDEEEAEFLRSLGWEENGEDVEITDEEISAFYEEYQKFMPSLKVWRGIQPKCSMLSEFHSSNSGAASSESGSAGSESEA</sequence>
<feature type="compositionally biased region" description="Polar residues" evidence="1">
    <location>
        <begin position="385"/>
        <end position="401"/>
    </location>
</feature>
<name>A0ABD2YCX3_9GENT</name>
<feature type="compositionally biased region" description="Low complexity" evidence="1">
    <location>
        <begin position="23"/>
        <end position="33"/>
    </location>
</feature>
<feature type="compositionally biased region" description="Polar residues" evidence="1">
    <location>
        <begin position="345"/>
        <end position="365"/>
    </location>
</feature>
<organism evidence="2 3">
    <name type="scientific">Cinchona calisaya</name>
    <dbReference type="NCBI Taxonomy" id="153742"/>
    <lineage>
        <taxon>Eukaryota</taxon>
        <taxon>Viridiplantae</taxon>
        <taxon>Streptophyta</taxon>
        <taxon>Embryophyta</taxon>
        <taxon>Tracheophyta</taxon>
        <taxon>Spermatophyta</taxon>
        <taxon>Magnoliopsida</taxon>
        <taxon>eudicotyledons</taxon>
        <taxon>Gunneridae</taxon>
        <taxon>Pentapetalae</taxon>
        <taxon>asterids</taxon>
        <taxon>lamiids</taxon>
        <taxon>Gentianales</taxon>
        <taxon>Rubiaceae</taxon>
        <taxon>Cinchonoideae</taxon>
        <taxon>Cinchoneae</taxon>
        <taxon>Cinchona</taxon>
    </lineage>
</organism>
<feature type="region of interest" description="Disordered" evidence="1">
    <location>
        <begin position="1"/>
        <end position="33"/>
    </location>
</feature>
<evidence type="ECO:0000313" key="2">
    <source>
        <dbReference type="EMBL" id="KAL3504060.1"/>
    </source>
</evidence>
<feature type="region of interest" description="Disordered" evidence="1">
    <location>
        <begin position="338"/>
        <end position="365"/>
    </location>
</feature>
<reference evidence="2 3" key="1">
    <citation type="submission" date="2024-11" db="EMBL/GenBank/DDBJ databases">
        <title>A near-complete genome assembly of Cinchona calisaya.</title>
        <authorList>
            <person name="Lian D.C."/>
            <person name="Zhao X.W."/>
            <person name="Wei L."/>
        </authorList>
    </citation>
    <scope>NUCLEOTIDE SEQUENCE [LARGE SCALE GENOMIC DNA]</scope>
    <source>
        <tissue evidence="2">Nenye</tissue>
    </source>
</reference>
<feature type="compositionally biased region" description="Low complexity" evidence="1">
    <location>
        <begin position="410"/>
        <end position="426"/>
    </location>
</feature>
<protein>
    <submittedName>
        <fullName evidence="2">Uncharacterized protein</fullName>
    </submittedName>
</protein>
<proteinExistence type="predicted"/>
<feature type="compositionally biased region" description="Low complexity" evidence="1">
    <location>
        <begin position="64"/>
        <end position="79"/>
    </location>
</feature>
<dbReference type="PANTHER" id="PTHR34112">
    <property type="entry name" value="C-JUN-AMINO-TERMINAL KINASE-INTERACTING PROTEIN"/>
    <property type="match status" value="1"/>
</dbReference>
<feature type="region of interest" description="Disordered" evidence="1">
    <location>
        <begin position="45"/>
        <end position="99"/>
    </location>
</feature>
<feature type="region of interest" description="Disordered" evidence="1">
    <location>
        <begin position="602"/>
        <end position="623"/>
    </location>
</feature>
<feature type="compositionally biased region" description="Low complexity" evidence="1">
    <location>
        <begin position="604"/>
        <end position="623"/>
    </location>
</feature>
<dbReference type="AlphaFoldDB" id="A0ABD2YCX3"/>